<evidence type="ECO:0000256" key="7">
    <source>
        <dbReference type="ARBA" id="ARBA00023136"/>
    </source>
</evidence>
<keyword evidence="4 8" id="KW-0808">Transferase</keyword>
<comment type="subcellular location">
    <subcellularLocation>
        <location evidence="1">Membrane</location>
        <topology evidence="1">Single-pass membrane protein</topology>
    </subcellularLocation>
</comment>
<dbReference type="GO" id="GO:0016757">
    <property type="term" value="F:glycosyltransferase activity"/>
    <property type="evidence" value="ECO:0007669"/>
    <property type="project" value="UniProtKB-UniRule"/>
</dbReference>
<organism evidence="9 10">
    <name type="scientific">Ditylenchus destructor</name>
    <dbReference type="NCBI Taxonomy" id="166010"/>
    <lineage>
        <taxon>Eukaryota</taxon>
        <taxon>Metazoa</taxon>
        <taxon>Ecdysozoa</taxon>
        <taxon>Nematoda</taxon>
        <taxon>Chromadorea</taxon>
        <taxon>Rhabditida</taxon>
        <taxon>Tylenchina</taxon>
        <taxon>Tylenchomorpha</taxon>
        <taxon>Sphaerularioidea</taxon>
        <taxon>Anguinidae</taxon>
        <taxon>Anguininae</taxon>
        <taxon>Ditylenchus</taxon>
    </lineage>
</organism>
<name>A0AAD4MXM8_9BILA</name>
<dbReference type="PANTHER" id="PTHR21645:SF2">
    <property type="entry name" value="GLYCOSYLTRANSFERASE FAMILY 92 PROTEIN F59C6.8"/>
    <property type="match status" value="1"/>
</dbReference>
<dbReference type="InterPro" id="IPR008166">
    <property type="entry name" value="Glyco_transf_92"/>
</dbReference>
<evidence type="ECO:0000256" key="3">
    <source>
        <dbReference type="ARBA" id="ARBA00022676"/>
    </source>
</evidence>
<accession>A0AAD4MXM8</accession>
<evidence type="ECO:0000256" key="6">
    <source>
        <dbReference type="ARBA" id="ARBA00022989"/>
    </source>
</evidence>
<protein>
    <recommendedName>
        <fullName evidence="8">Glycosyltransferase family 92 protein</fullName>
        <ecNumber evidence="8">2.4.1.-</ecNumber>
    </recommendedName>
</protein>
<keyword evidence="7" id="KW-0472">Membrane</keyword>
<dbReference type="Pfam" id="PF01697">
    <property type="entry name" value="Glyco_transf_92"/>
    <property type="match status" value="1"/>
</dbReference>
<evidence type="ECO:0000313" key="10">
    <source>
        <dbReference type="Proteomes" id="UP001201812"/>
    </source>
</evidence>
<sequence length="430" mass="50683">MDIQVPMLSLLPQCLVVSKRGIMREYDARIITLFTGDVKCRLSIYRLDCHSLDLNPHDPDERVQVHLARSIAPFPIKLTPSDKIRREVIICPGRVFAFDQWHLLITAMELHRIHEVDLVVIYIQSIDEAVFELVKQYKLSGIVEIRPSMTMPYKLDTLDYNPNAETQWNNQVVNFQDCLYEFRESAEYIAFPDWDDLMATPGFKPLPGVLKSLSERMPIVGSFVYARYTGAFESLTNMTRKRYTLDEFWKKGFRYTLNKEHIQYIGKVVVRPKSVIAVRFHDSVMRDDYVQYGLPIEEAFIIHGRNYYWMNLEERLHNTSMLSTNFYKFANTTRMQTILRRLPKKDVSVNEFYHCLGYEGTSNMWGRIMNKLVRSKKSKCYSYNLCEFRTIKERRCINVNNDWKTINLSYKFIVTMLQGSKFEKANYCAL</sequence>
<evidence type="ECO:0000256" key="1">
    <source>
        <dbReference type="ARBA" id="ARBA00004167"/>
    </source>
</evidence>
<reference evidence="9" key="1">
    <citation type="submission" date="2022-01" db="EMBL/GenBank/DDBJ databases">
        <title>Genome Sequence Resource for Two Populations of Ditylenchus destructor, the Migratory Endoparasitic Phytonematode.</title>
        <authorList>
            <person name="Zhang H."/>
            <person name="Lin R."/>
            <person name="Xie B."/>
        </authorList>
    </citation>
    <scope>NUCLEOTIDE SEQUENCE</scope>
    <source>
        <strain evidence="9">BazhouSP</strain>
    </source>
</reference>
<keyword evidence="10" id="KW-1185">Reference proteome</keyword>
<dbReference type="InterPro" id="IPR052012">
    <property type="entry name" value="GTase_92"/>
</dbReference>
<evidence type="ECO:0000313" key="9">
    <source>
        <dbReference type="EMBL" id="KAI1709434.1"/>
    </source>
</evidence>
<comment type="caution">
    <text evidence="9">The sequence shown here is derived from an EMBL/GenBank/DDBJ whole genome shotgun (WGS) entry which is preliminary data.</text>
</comment>
<evidence type="ECO:0000256" key="5">
    <source>
        <dbReference type="ARBA" id="ARBA00022692"/>
    </source>
</evidence>
<dbReference type="AlphaFoldDB" id="A0AAD4MXM8"/>
<evidence type="ECO:0000256" key="2">
    <source>
        <dbReference type="ARBA" id="ARBA00007647"/>
    </source>
</evidence>
<dbReference type="EMBL" id="JAKKPZ010000030">
    <property type="protein sequence ID" value="KAI1709434.1"/>
    <property type="molecule type" value="Genomic_DNA"/>
</dbReference>
<evidence type="ECO:0000256" key="4">
    <source>
        <dbReference type="ARBA" id="ARBA00022679"/>
    </source>
</evidence>
<keyword evidence="3 8" id="KW-0328">Glycosyltransferase</keyword>
<dbReference type="EC" id="2.4.1.-" evidence="8"/>
<gene>
    <name evidence="9" type="ORF">DdX_11221</name>
</gene>
<dbReference type="GO" id="GO:0016020">
    <property type="term" value="C:membrane"/>
    <property type="evidence" value="ECO:0007669"/>
    <property type="project" value="UniProtKB-SubCell"/>
</dbReference>
<proteinExistence type="inferred from homology"/>
<dbReference type="Proteomes" id="UP001201812">
    <property type="component" value="Unassembled WGS sequence"/>
</dbReference>
<keyword evidence="5" id="KW-0812">Transmembrane</keyword>
<dbReference type="PANTHER" id="PTHR21645">
    <property type="entry name" value="GLYCOSYLTRANSFERASE FAMILY 92 PROTEIN"/>
    <property type="match status" value="1"/>
</dbReference>
<evidence type="ECO:0000256" key="8">
    <source>
        <dbReference type="RuleBase" id="RU366017"/>
    </source>
</evidence>
<keyword evidence="6" id="KW-1133">Transmembrane helix</keyword>
<comment type="similarity">
    <text evidence="2 8">Belongs to the glycosyltransferase 92 family.</text>
</comment>